<dbReference type="InterPro" id="IPR020846">
    <property type="entry name" value="MFS_dom"/>
</dbReference>
<evidence type="ECO:0000256" key="3">
    <source>
        <dbReference type="ARBA" id="ARBA00022475"/>
    </source>
</evidence>
<dbReference type="RefSeq" id="WP_114895372.1">
    <property type="nucleotide sequence ID" value="NZ_CP022674.1"/>
</dbReference>
<feature type="transmembrane region" description="Helical" evidence="7">
    <location>
        <begin position="233"/>
        <end position="255"/>
    </location>
</feature>
<keyword evidence="5 7" id="KW-1133">Transmembrane helix</keyword>
<keyword evidence="2" id="KW-0813">Transport</keyword>
<dbReference type="GO" id="GO:0022857">
    <property type="term" value="F:transmembrane transporter activity"/>
    <property type="evidence" value="ECO:0007669"/>
    <property type="project" value="InterPro"/>
</dbReference>
<feature type="domain" description="Major facilitator superfamily (MFS) profile" evidence="8">
    <location>
        <begin position="1"/>
        <end position="377"/>
    </location>
</feature>
<comment type="subcellular location">
    <subcellularLocation>
        <location evidence="1">Cell membrane</location>
        <topology evidence="1">Multi-pass membrane protein</topology>
    </subcellularLocation>
</comment>
<feature type="transmembrane region" description="Helical" evidence="7">
    <location>
        <begin position="126"/>
        <end position="145"/>
    </location>
</feature>
<keyword evidence="3" id="KW-1003">Cell membrane</keyword>
<feature type="transmembrane region" description="Helical" evidence="7">
    <location>
        <begin position="67"/>
        <end position="86"/>
    </location>
</feature>
<dbReference type="InterPro" id="IPR011701">
    <property type="entry name" value="MFS"/>
</dbReference>
<keyword evidence="4 7" id="KW-0812">Transmembrane</keyword>
<feature type="transmembrane region" description="Helical" evidence="7">
    <location>
        <begin position="157"/>
        <end position="174"/>
    </location>
</feature>
<evidence type="ECO:0000313" key="9">
    <source>
        <dbReference type="EMBL" id="AXI29331.1"/>
    </source>
</evidence>
<evidence type="ECO:0000313" key="10">
    <source>
        <dbReference type="Proteomes" id="UP000253834"/>
    </source>
</evidence>
<dbReference type="PANTHER" id="PTHR23517:SF3">
    <property type="entry name" value="INTEGRAL MEMBRANE TRANSPORT PROTEIN"/>
    <property type="match status" value="1"/>
</dbReference>
<evidence type="ECO:0000256" key="5">
    <source>
        <dbReference type="ARBA" id="ARBA00022989"/>
    </source>
</evidence>
<gene>
    <name evidence="9" type="ORF">CIB87_10020</name>
</gene>
<feature type="transmembrane region" description="Helical" evidence="7">
    <location>
        <begin position="292"/>
        <end position="315"/>
    </location>
</feature>
<dbReference type="InterPro" id="IPR050171">
    <property type="entry name" value="MFS_Transporters"/>
</dbReference>
<evidence type="ECO:0000256" key="6">
    <source>
        <dbReference type="ARBA" id="ARBA00023136"/>
    </source>
</evidence>
<organism evidence="9 10">
    <name type="scientific">Priestia megaterium</name>
    <name type="common">Bacillus megaterium</name>
    <dbReference type="NCBI Taxonomy" id="1404"/>
    <lineage>
        <taxon>Bacteria</taxon>
        <taxon>Bacillati</taxon>
        <taxon>Bacillota</taxon>
        <taxon>Bacilli</taxon>
        <taxon>Bacillales</taxon>
        <taxon>Bacillaceae</taxon>
        <taxon>Priestia</taxon>
    </lineage>
</organism>
<feature type="transmembrane region" description="Helical" evidence="7">
    <location>
        <begin position="92"/>
        <end position="114"/>
    </location>
</feature>
<reference evidence="9 10" key="1">
    <citation type="submission" date="2017-07" db="EMBL/GenBank/DDBJ databases">
        <title>Isolation and development of strain Bacillus megaterium SR7 for enhanced growth and metabolite production under supercritical carbon dioxide.</title>
        <authorList>
            <person name="Freedman A.J.E."/>
            <person name="Peet K.C."/>
            <person name="Boock J.T."/>
            <person name="Penn K."/>
            <person name="Prather K.L.J."/>
            <person name="Thompson J.R."/>
        </authorList>
    </citation>
    <scope>NUCLEOTIDE SEQUENCE [LARGE SCALE GENOMIC DNA]</scope>
    <source>
        <strain evidence="9 10">SR7</strain>
    </source>
</reference>
<dbReference type="EMBL" id="CP022674">
    <property type="protein sequence ID" value="AXI29331.1"/>
    <property type="molecule type" value="Genomic_DNA"/>
</dbReference>
<dbReference type="Pfam" id="PF07690">
    <property type="entry name" value="MFS_1"/>
    <property type="match status" value="1"/>
</dbReference>
<accession>A0AA86I624</accession>
<name>A0AA86I624_PRIMG</name>
<dbReference type="PROSITE" id="PS50850">
    <property type="entry name" value="MFS"/>
    <property type="match status" value="1"/>
</dbReference>
<dbReference type="GO" id="GO:0005886">
    <property type="term" value="C:plasma membrane"/>
    <property type="evidence" value="ECO:0007669"/>
    <property type="project" value="UniProtKB-SubCell"/>
</dbReference>
<evidence type="ECO:0000256" key="7">
    <source>
        <dbReference type="SAM" id="Phobius"/>
    </source>
</evidence>
<sequence length="388" mass="42973">MLLYILVALFIIYQTSVRGNTILVTLYAIDLNASAFYLSMIVATTSLFPMLFAAYAGRISDRIGFRFPLTGGMIGTCIALLLPYLFPNQLFILLISQSLFGLCQIFTIVTMQNLIGALSTEENRSFYFSTHSLGVAISNFLGPLITGLSIDYLHFNQTYLLLAVISIIPSLFFVSKRIKIPSPLTYKERQQSNFIKLLVAPSLRKTFITSGVILTGVGMYEFYFPIYAKSINFSASMIGTIISCNAIAYILSRLLMNPLLTKFKGEVILGGCLSVSAIAFFLIPLFDSPFLLIVISFVMGLGLGCCQPLSIVMAYSHSPEGRTGEVLGIRLTINKSVQFLVPIIFGSVGSLLGFFPVFWSNAVLFLFSGYSLFEKKSKPSNSKYFWNR</sequence>
<dbReference type="SUPFAM" id="SSF103473">
    <property type="entry name" value="MFS general substrate transporter"/>
    <property type="match status" value="1"/>
</dbReference>
<feature type="transmembrane region" description="Helical" evidence="7">
    <location>
        <begin position="206"/>
        <end position="227"/>
    </location>
</feature>
<feature type="transmembrane region" description="Helical" evidence="7">
    <location>
        <begin position="267"/>
        <end position="286"/>
    </location>
</feature>
<evidence type="ECO:0000256" key="1">
    <source>
        <dbReference type="ARBA" id="ARBA00004651"/>
    </source>
</evidence>
<dbReference type="Gene3D" id="1.20.1250.20">
    <property type="entry name" value="MFS general substrate transporter like domains"/>
    <property type="match status" value="1"/>
</dbReference>
<protein>
    <recommendedName>
        <fullName evidence="8">Major facilitator superfamily (MFS) profile domain-containing protein</fullName>
    </recommendedName>
</protein>
<dbReference type="Proteomes" id="UP000253834">
    <property type="component" value="Chromosome"/>
</dbReference>
<dbReference type="PANTHER" id="PTHR23517">
    <property type="entry name" value="RESISTANCE PROTEIN MDTM, PUTATIVE-RELATED-RELATED"/>
    <property type="match status" value="1"/>
</dbReference>
<proteinExistence type="predicted"/>
<dbReference type="InterPro" id="IPR036259">
    <property type="entry name" value="MFS_trans_sf"/>
</dbReference>
<feature type="transmembrane region" description="Helical" evidence="7">
    <location>
        <begin position="35"/>
        <end position="55"/>
    </location>
</feature>
<evidence type="ECO:0000259" key="8">
    <source>
        <dbReference type="PROSITE" id="PS50850"/>
    </source>
</evidence>
<evidence type="ECO:0000256" key="2">
    <source>
        <dbReference type="ARBA" id="ARBA00022448"/>
    </source>
</evidence>
<keyword evidence="6 7" id="KW-0472">Membrane</keyword>
<evidence type="ECO:0000256" key="4">
    <source>
        <dbReference type="ARBA" id="ARBA00022692"/>
    </source>
</evidence>
<dbReference type="AlphaFoldDB" id="A0AA86I624"/>